<dbReference type="OrthoDB" id="9800962at2"/>
<evidence type="ECO:0000313" key="5">
    <source>
        <dbReference type="Proteomes" id="UP000558113"/>
    </source>
</evidence>
<keyword evidence="2" id="KW-0012">Acyltransferase</keyword>
<dbReference type="Gene3D" id="3.40.630.30">
    <property type="match status" value="1"/>
</dbReference>
<sequence>MKMNESGYPYELRMIRSDELQTAHELELACYPLEAAATREAFTFRQQHFPGYFWSAWRNGELIGLACGVRTADSSCGSDEVKSAHGSDPNGRHLCVLSVAVARQHRGHGVGGALMEALIGQASAAGLELVVLMCEEHLIEFYERLGFECEGLSASEHGGLQWHEMKLRLNEPG</sequence>
<dbReference type="PANTHER" id="PTHR10908">
    <property type="entry name" value="SEROTONIN N-ACETYLTRANSFERASE"/>
    <property type="match status" value="1"/>
</dbReference>
<dbReference type="GO" id="GO:0008080">
    <property type="term" value="F:N-acetyltransferase activity"/>
    <property type="evidence" value="ECO:0007669"/>
    <property type="project" value="UniProtKB-ARBA"/>
</dbReference>
<protein>
    <submittedName>
        <fullName evidence="4">GNAT family N-acetyltransferase</fullName>
    </submittedName>
</protein>
<comment type="caution">
    <text evidence="4">The sequence shown here is derived from an EMBL/GenBank/DDBJ whole genome shotgun (WGS) entry which is preliminary data.</text>
</comment>
<dbReference type="CDD" id="cd04301">
    <property type="entry name" value="NAT_SF"/>
    <property type="match status" value="1"/>
</dbReference>
<dbReference type="AlphaFoldDB" id="A0A7X4YKS6"/>
<reference evidence="4 5" key="1">
    <citation type="submission" date="2020-01" db="EMBL/GenBank/DDBJ databases">
        <title>Paenibacillus soybeanensis sp. nov. isolated from the nodules of soybean (Glycine max(L.) Merr).</title>
        <authorList>
            <person name="Wang H."/>
        </authorList>
    </citation>
    <scope>NUCLEOTIDE SEQUENCE [LARGE SCALE GENOMIC DNA]</scope>
    <source>
        <strain evidence="4 5">DSM 23054</strain>
    </source>
</reference>
<dbReference type="InterPro" id="IPR051635">
    <property type="entry name" value="SNAT-like"/>
</dbReference>
<keyword evidence="1 4" id="KW-0808">Transferase</keyword>
<evidence type="ECO:0000259" key="3">
    <source>
        <dbReference type="PROSITE" id="PS51186"/>
    </source>
</evidence>
<feature type="domain" description="N-acetyltransferase" evidence="3">
    <location>
        <begin position="10"/>
        <end position="170"/>
    </location>
</feature>
<dbReference type="EMBL" id="JAAAMU010000002">
    <property type="protein sequence ID" value="NBC68113.1"/>
    <property type="molecule type" value="Genomic_DNA"/>
</dbReference>
<evidence type="ECO:0000256" key="2">
    <source>
        <dbReference type="ARBA" id="ARBA00023315"/>
    </source>
</evidence>
<accession>A0A7X4YKS6</accession>
<dbReference type="PANTHER" id="PTHR10908:SF0">
    <property type="entry name" value="SEROTONIN N-ACETYLTRANSFERASE"/>
    <property type="match status" value="1"/>
</dbReference>
<gene>
    <name evidence="4" type="ORF">GT003_03775</name>
</gene>
<dbReference type="Proteomes" id="UP000558113">
    <property type="component" value="Unassembled WGS sequence"/>
</dbReference>
<organism evidence="4 5">
    <name type="scientific">Paenibacillus sacheonensis</name>
    <dbReference type="NCBI Taxonomy" id="742054"/>
    <lineage>
        <taxon>Bacteria</taxon>
        <taxon>Bacillati</taxon>
        <taxon>Bacillota</taxon>
        <taxon>Bacilli</taxon>
        <taxon>Bacillales</taxon>
        <taxon>Paenibacillaceae</taxon>
        <taxon>Paenibacillus</taxon>
    </lineage>
</organism>
<dbReference type="SUPFAM" id="SSF55729">
    <property type="entry name" value="Acyl-CoA N-acyltransferases (Nat)"/>
    <property type="match status" value="1"/>
</dbReference>
<proteinExistence type="predicted"/>
<dbReference type="InterPro" id="IPR016181">
    <property type="entry name" value="Acyl_CoA_acyltransferase"/>
</dbReference>
<keyword evidence="5" id="KW-1185">Reference proteome</keyword>
<evidence type="ECO:0000256" key="1">
    <source>
        <dbReference type="ARBA" id="ARBA00022679"/>
    </source>
</evidence>
<dbReference type="PROSITE" id="PS51186">
    <property type="entry name" value="GNAT"/>
    <property type="match status" value="1"/>
</dbReference>
<dbReference type="Pfam" id="PF00583">
    <property type="entry name" value="Acetyltransf_1"/>
    <property type="match status" value="1"/>
</dbReference>
<name>A0A7X4YKS6_9BACL</name>
<evidence type="ECO:0000313" key="4">
    <source>
        <dbReference type="EMBL" id="NBC68113.1"/>
    </source>
</evidence>
<dbReference type="InterPro" id="IPR000182">
    <property type="entry name" value="GNAT_dom"/>
</dbReference>